<evidence type="ECO:0000259" key="6">
    <source>
        <dbReference type="Pfam" id="PF00082"/>
    </source>
</evidence>
<dbReference type="GO" id="GO:0006508">
    <property type="term" value="P:proteolysis"/>
    <property type="evidence" value="ECO:0007669"/>
    <property type="project" value="UniProtKB-KW"/>
</dbReference>
<accession>A0A0V8RZX5</accession>
<dbReference type="Pfam" id="PF00082">
    <property type="entry name" value="Peptidase_S8"/>
    <property type="match status" value="1"/>
</dbReference>
<evidence type="ECO:0000313" key="8">
    <source>
        <dbReference type="Proteomes" id="UP000054686"/>
    </source>
</evidence>
<dbReference type="PRINTS" id="PR00723">
    <property type="entry name" value="SUBTILISIN"/>
</dbReference>
<dbReference type="InterPro" id="IPR000209">
    <property type="entry name" value="Peptidase_S8/S53_dom"/>
</dbReference>
<evidence type="ECO:0000256" key="2">
    <source>
        <dbReference type="ARBA" id="ARBA00022670"/>
    </source>
</evidence>
<gene>
    <name evidence="7" type="ORF">APY09_04200</name>
</gene>
<dbReference type="SUPFAM" id="SSF52743">
    <property type="entry name" value="Subtilisin-like"/>
    <property type="match status" value="1"/>
</dbReference>
<dbReference type="OrthoDB" id="3266786at2"/>
<dbReference type="CDD" id="cd00306">
    <property type="entry name" value="Peptidases_S8_S53"/>
    <property type="match status" value="1"/>
</dbReference>
<name>A0A0V8RZX5_9ACTO</name>
<sequence>MGPAPVVSIRSNAAPRSPFGFVGRAGRAARALTTAASALALAAGALTLAPAPTHAADPITTQEYFSYYHLDSARQKGYTGKGVTIALIDGPVDTSAPELAGANITDKSRCTIEDSPRGIRHATTMATLLVSPYTGVAPDATLYSYQFSNAESVSSGTCVSDGLLTDTLGTLINQAIDDGAQIISISQGTPVSDSEFQWALTRAMSEGVIIVASAGNTASDNSIEQLIRWSGVVGVSAINSDGTFASYSSWGNGVVTAAFGGPINTVDANTGAPTTTSGTSNATALVSGMLALARQKWPNATTNQILQALVHTSLNPNHEWTQYTGYGAIDGGALVNTDPSQYPDENPIIQKPGGSEPTADKVADYTDGLINPIETTLLPDSYVYRGADDQVILYQSELKNEIHLGTSPRYHRK</sequence>
<protein>
    <submittedName>
        <fullName evidence="7">Alkaline protease</fullName>
    </submittedName>
</protein>
<evidence type="ECO:0000256" key="1">
    <source>
        <dbReference type="ARBA" id="ARBA00011073"/>
    </source>
</evidence>
<keyword evidence="4 5" id="KW-0720">Serine protease</keyword>
<feature type="active site" description="Charge relay system" evidence="5">
    <location>
        <position position="121"/>
    </location>
</feature>
<dbReference type="Gene3D" id="3.40.50.200">
    <property type="entry name" value="Peptidase S8/S53 domain"/>
    <property type="match status" value="1"/>
</dbReference>
<dbReference type="PANTHER" id="PTHR43806:SF11">
    <property type="entry name" value="CEREVISIN-RELATED"/>
    <property type="match status" value="1"/>
</dbReference>
<feature type="domain" description="Peptidase S8/S53" evidence="6">
    <location>
        <begin position="80"/>
        <end position="327"/>
    </location>
</feature>
<evidence type="ECO:0000256" key="5">
    <source>
        <dbReference type="PROSITE-ProRule" id="PRU01240"/>
    </source>
</evidence>
<dbReference type="AlphaFoldDB" id="A0A0V8RZX5"/>
<evidence type="ECO:0000313" key="7">
    <source>
        <dbReference type="EMBL" id="KSW13550.1"/>
    </source>
</evidence>
<dbReference type="GO" id="GO:0004252">
    <property type="term" value="F:serine-type endopeptidase activity"/>
    <property type="evidence" value="ECO:0007669"/>
    <property type="project" value="UniProtKB-UniRule"/>
</dbReference>
<keyword evidence="3 5" id="KW-0378">Hydrolase</keyword>
<comment type="similarity">
    <text evidence="1 5">Belongs to the peptidase S8 family.</text>
</comment>
<dbReference type="RefSeq" id="WP_060566299.1">
    <property type="nucleotide sequence ID" value="NZ_CP040006.1"/>
</dbReference>
<dbReference type="EMBL" id="LLVT01000001">
    <property type="protein sequence ID" value="KSW13550.1"/>
    <property type="molecule type" value="Genomic_DNA"/>
</dbReference>
<dbReference type="InterPro" id="IPR050131">
    <property type="entry name" value="Peptidase_S8_subtilisin-like"/>
</dbReference>
<evidence type="ECO:0000256" key="4">
    <source>
        <dbReference type="ARBA" id="ARBA00022825"/>
    </source>
</evidence>
<evidence type="ECO:0000256" key="3">
    <source>
        <dbReference type="ARBA" id="ARBA00022801"/>
    </source>
</evidence>
<feature type="active site" description="Charge relay system" evidence="5">
    <location>
        <position position="89"/>
    </location>
</feature>
<comment type="caution">
    <text evidence="7">The sequence shown here is derived from an EMBL/GenBank/DDBJ whole genome shotgun (WGS) entry which is preliminary data.</text>
</comment>
<dbReference type="PROSITE" id="PS51892">
    <property type="entry name" value="SUBTILASE"/>
    <property type="match status" value="1"/>
</dbReference>
<dbReference type="PANTHER" id="PTHR43806">
    <property type="entry name" value="PEPTIDASE S8"/>
    <property type="match status" value="1"/>
</dbReference>
<dbReference type="Proteomes" id="UP000054686">
    <property type="component" value="Unassembled WGS sequence"/>
</dbReference>
<organism evidence="7 8">
    <name type="scientific">Schaalia odontolytica</name>
    <dbReference type="NCBI Taxonomy" id="1660"/>
    <lineage>
        <taxon>Bacteria</taxon>
        <taxon>Bacillati</taxon>
        <taxon>Actinomycetota</taxon>
        <taxon>Actinomycetes</taxon>
        <taxon>Actinomycetales</taxon>
        <taxon>Actinomycetaceae</taxon>
        <taxon>Schaalia</taxon>
    </lineage>
</organism>
<proteinExistence type="inferred from homology"/>
<keyword evidence="2 5" id="KW-0645">Protease</keyword>
<feature type="active site" description="Charge relay system" evidence="5">
    <location>
        <position position="280"/>
    </location>
</feature>
<reference evidence="7 8" key="1">
    <citation type="submission" date="2015-10" db="EMBL/GenBank/DDBJ databases">
        <title>Draft Genome of Actinomyces odontolyticus subsp. actinosynbacter strain XH001.</title>
        <authorList>
            <person name="Mclean J.S."/>
            <person name="He X."/>
        </authorList>
    </citation>
    <scope>NUCLEOTIDE SEQUENCE [LARGE SCALE GENOMIC DNA]</scope>
    <source>
        <strain evidence="7 8">XH001</strain>
    </source>
</reference>
<dbReference type="InterPro" id="IPR036852">
    <property type="entry name" value="Peptidase_S8/S53_dom_sf"/>
</dbReference>
<dbReference type="InterPro" id="IPR015500">
    <property type="entry name" value="Peptidase_S8_subtilisin-rel"/>
</dbReference>